<keyword evidence="2" id="KW-1185">Reference proteome</keyword>
<accession>A0A7H0H0Z7</accession>
<organism evidence="1 2">
    <name type="scientific">Hymenobacter qilianensis</name>
    <dbReference type="NCBI Taxonomy" id="1385715"/>
    <lineage>
        <taxon>Bacteria</taxon>
        <taxon>Pseudomonadati</taxon>
        <taxon>Bacteroidota</taxon>
        <taxon>Cytophagia</taxon>
        <taxon>Cytophagales</taxon>
        <taxon>Hymenobacteraceae</taxon>
        <taxon>Hymenobacter</taxon>
    </lineage>
</organism>
<name>A0A7H0H0Z7_9BACT</name>
<evidence type="ECO:0000313" key="1">
    <source>
        <dbReference type="EMBL" id="QNP54213.1"/>
    </source>
</evidence>
<protein>
    <recommendedName>
        <fullName evidence="3">BamA/TamA family outer membrane protein</fullName>
    </recommendedName>
</protein>
<reference evidence="1 2" key="1">
    <citation type="submission" date="2020-08" db="EMBL/GenBank/DDBJ databases">
        <title>Genome sequence of Hymenobacter qilianensis JCM 19763T.</title>
        <authorList>
            <person name="Hyun D.-W."/>
            <person name="Bae J.-W."/>
        </authorList>
    </citation>
    <scope>NUCLEOTIDE SEQUENCE [LARGE SCALE GENOMIC DNA]</scope>
    <source>
        <strain evidence="1 2">JCM 19763</strain>
    </source>
</reference>
<evidence type="ECO:0008006" key="3">
    <source>
        <dbReference type="Google" id="ProtNLM"/>
    </source>
</evidence>
<sequence length="82" mass="8989">MEYRQFTGPDSFVFLFLDQAYLQRKLAQGANADAPTGVGAGISFRTGAGLFQLVYSVGRSKQLNQKLALNASKIHFGITSRF</sequence>
<dbReference type="AlphaFoldDB" id="A0A7H0H0Z7"/>
<dbReference type="KEGG" id="hqi:H9L05_06150"/>
<dbReference type="EMBL" id="CP060784">
    <property type="protein sequence ID" value="QNP54213.1"/>
    <property type="molecule type" value="Genomic_DNA"/>
</dbReference>
<proteinExistence type="predicted"/>
<evidence type="ECO:0000313" key="2">
    <source>
        <dbReference type="Proteomes" id="UP000516093"/>
    </source>
</evidence>
<dbReference type="Proteomes" id="UP000516093">
    <property type="component" value="Chromosome"/>
</dbReference>
<gene>
    <name evidence="1" type="ORF">H9L05_06150</name>
</gene>